<dbReference type="Proteomes" id="UP000717996">
    <property type="component" value="Unassembled WGS sequence"/>
</dbReference>
<name>A0A9P6Y0H9_RHIOR</name>
<evidence type="ECO:0000259" key="4">
    <source>
        <dbReference type="PROSITE" id="PS50013"/>
    </source>
</evidence>
<feature type="compositionally biased region" description="Low complexity" evidence="3">
    <location>
        <begin position="206"/>
        <end position="218"/>
    </location>
</feature>
<dbReference type="InterPro" id="IPR000953">
    <property type="entry name" value="Chromo/chromo_shadow_dom"/>
</dbReference>
<feature type="compositionally biased region" description="Acidic residues" evidence="3">
    <location>
        <begin position="219"/>
        <end position="230"/>
    </location>
</feature>
<feature type="region of interest" description="Disordered" evidence="3">
    <location>
        <begin position="196"/>
        <end position="230"/>
    </location>
</feature>
<dbReference type="OrthoDB" id="433924at2759"/>
<dbReference type="CDD" id="cd00024">
    <property type="entry name" value="CD_CSD"/>
    <property type="match status" value="1"/>
</dbReference>
<dbReference type="InterPro" id="IPR016197">
    <property type="entry name" value="Chromo-like_dom_sf"/>
</dbReference>
<feature type="compositionally biased region" description="Polar residues" evidence="3">
    <location>
        <begin position="196"/>
        <end position="205"/>
    </location>
</feature>
<proteinExistence type="predicted"/>
<dbReference type="PANTHER" id="PTHR22812">
    <property type="entry name" value="CHROMOBOX PROTEIN"/>
    <property type="match status" value="1"/>
</dbReference>
<dbReference type="PROSITE" id="PS50013">
    <property type="entry name" value="CHROMO_2"/>
    <property type="match status" value="1"/>
</dbReference>
<dbReference type="InterPro" id="IPR008251">
    <property type="entry name" value="Chromo_shadow_dom"/>
</dbReference>
<dbReference type="SMART" id="SM00298">
    <property type="entry name" value="CHROMO"/>
    <property type="match status" value="1"/>
</dbReference>
<comment type="caution">
    <text evidence="5">The sequence shown here is derived from an EMBL/GenBank/DDBJ whole genome shotgun (WGS) entry which is preliminary data.</text>
</comment>
<evidence type="ECO:0000313" key="6">
    <source>
        <dbReference type="Proteomes" id="UP000717996"/>
    </source>
</evidence>
<reference evidence="5" key="1">
    <citation type="journal article" date="2020" name="Microb. Genom.">
        <title>Genetic diversity of clinical and environmental Mucorales isolates obtained from an investigation of mucormycosis cases among solid organ transplant recipients.</title>
        <authorList>
            <person name="Nguyen M.H."/>
            <person name="Kaul D."/>
            <person name="Muto C."/>
            <person name="Cheng S.J."/>
            <person name="Richter R.A."/>
            <person name="Bruno V.M."/>
            <person name="Liu G."/>
            <person name="Beyhan S."/>
            <person name="Sundermann A.J."/>
            <person name="Mounaud S."/>
            <person name="Pasculle A.W."/>
            <person name="Nierman W.C."/>
            <person name="Driscoll E."/>
            <person name="Cumbie R."/>
            <person name="Clancy C.J."/>
            <person name="Dupont C.L."/>
        </authorList>
    </citation>
    <scope>NUCLEOTIDE SEQUENCE</scope>
    <source>
        <strain evidence="5">GL16</strain>
    </source>
</reference>
<keyword evidence="2" id="KW-0539">Nucleus</keyword>
<evidence type="ECO:0000313" key="5">
    <source>
        <dbReference type="EMBL" id="KAG1536664.1"/>
    </source>
</evidence>
<dbReference type="InterPro" id="IPR051219">
    <property type="entry name" value="Heterochromatin_chromo-domain"/>
</dbReference>
<dbReference type="Pfam" id="PF01393">
    <property type="entry name" value="Chromo_shadow"/>
    <property type="match status" value="1"/>
</dbReference>
<dbReference type="Pfam" id="PF00385">
    <property type="entry name" value="Chromo"/>
    <property type="match status" value="1"/>
</dbReference>
<dbReference type="SUPFAM" id="SSF54160">
    <property type="entry name" value="Chromo domain-like"/>
    <property type="match status" value="2"/>
</dbReference>
<comment type="subcellular location">
    <subcellularLocation>
        <location evidence="1">Nucleus</location>
    </subcellularLocation>
</comment>
<dbReference type="EMBL" id="JAANIT010002364">
    <property type="protein sequence ID" value="KAG1536664.1"/>
    <property type="molecule type" value="Genomic_DNA"/>
</dbReference>
<dbReference type="Gene3D" id="2.40.50.40">
    <property type="match status" value="2"/>
</dbReference>
<sequence length="301" mass="34720">MSSEEYEVERIVDHKILKDNKKKLSIKYLIKWLNYDEEDNTWEKAKNVFAVDLIEAYWDAIPDNHPDKITWKKLTLPSQKSKGREEAKKPRVIENMSDVDHDTTVLTTEPTEEATEAPLEDTAVQDEIETTSQIDVTVKERMGSPEKRVLDETDLLRETKRARNEVTCTEVAQLEEEEEEEEVPVRPKKIRLFINGGNSSASSQYSPENSGKSSSSSSSEEEEERKEEDIIFDETFGSDREDWQKMASKIEYIGREVEGSPLFCLLKWNDGIRSMHPLQVIREKCPQLVIDAFIDIVSESK</sequence>
<dbReference type="AlphaFoldDB" id="A0A9P6Y0H9"/>
<organism evidence="5 6">
    <name type="scientific">Rhizopus oryzae</name>
    <name type="common">Mucormycosis agent</name>
    <name type="synonym">Rhizopus arrhizus var. delemar</name>
    <dbReference type="NCBI Taxonomy" id="64495"/>
    <lineage>
        <taxon>Eukaryota</taxon>
        <taxon>Fungi</taxon>
        <taxon>Fungi incertae sedis</taxon>
        <taxon>Mucoromycota</taxon>
        <taxon>Mucoromycotina</taxon>
        <taxon>Mucoromycetes</taxon>
        <taxon>Mucorales</taxon>
        <taxon>Mucorineae</taxon>
        <taxon>Rhizopodaceae</taxon>
        <taxon>Rhizopus</taxon>
    </lineage>
</organism>
<dbReference type="GO" id="GO:0005634">
    <property type="term" value="C:nucleus"/>
    <property type="evidence" value="ECO:0007669"/>
    <property type="project" value="UniProtKB-SubCell"/>
</dbReference>
<dbReference type="InterPro" id="IPR023780">
    <property type="entry name" value="Chromo_domain"/>
</dbReference>
<gene>
    <name evidence="5" type="ORF">G6F51_010835</name>
</gene>
<evidence type="ECO:0000256" key="1">
    <source>
        <dbReference type="ARBA" id="ARBA00004123"/>
    </source>
</evidence>
<protein>
    <recommendedName>
        <fullName evidence="4">Chromo domain-containing protein</fullName>
    </recommendedName>
</protein>
<evidence type="ECO:0000256" key="2">
    <source>
        <dbReference type="ARBA" id="ARBA00023242"/>
    </source>
</evidence>
<feature type="domain" description="Chromo" evidence="4">
    <location>
        <begin position="6"/>
        <end position="59"/>
    </location>
</feature>
<accession>A0A9P6Y0H9</accession>
<evidence type="ECO:0000256" key="3">
    <source>
        <dbReference type="SAM" id="MobiDB-lite"/>
    </source>
</evidence>